<organism evidence="1 2">
    <name type="scientific">Streptosporangium lutulentum</name>
    <dbReference type="NCBI Taxonomy" id="1461250"/>
    <lineage>
        <taxon>Bacteria</taxon>
        <taxon>Bacillati</taxon>
        <taxon>Actinomycetota</taxon>
        <taxon>Actinomycetes</taxon>
        <taxon>Streptosporangiales</taxon>
        <taxon>Streptosporangiaceae</taxon>
        <taxon>Streptosporangium</taxon>
    </lineage>
</organism>
<dbReference type="Gene3D" id="3.40.50.1820">
    <property type="entry name" value="alpha/beta hydrolase"/>
    <property type="match status" value="1"/>
</dbReference>
<evidence type="ECO:0000313" key="1">
    <source>
        <dbReference type="EMBL" id="MDP9849504.1"/>
    </source>
</evidence>
<keyword evidence="1" id="KW-0378">Hydrolase</keyword>
<dbReference type="SUPFAM" id="SSF53474">
    <property type="entry name" value="alpha/beta-Hydrolases"/>
    <property type="match status" value="1"/>
</dbReference>
<dbReference type="EMBL" id="JAUSQU010000001">
    <property type="protein sequence ID" value="MDP9849504.1"/>
    <property type="molecule type" value="Genomic_DNA"/>
</dbReference>
<accession>A0ABT9QUD0</accession>
<keyword evidence="2" id="KW-1185">Reference proteome</keyword>
<gene>
    <name evidence="1" type="ORF">J2853_008715</name>
</gene>
<name>A0ABT9QUD0_9ACTN</name>
<sequence length="169" mass="17901">MVIMLHGPAGNACTPFDRYAADRHLAASGGRFAVASIDDWPSADITGAILPYLRANGLDTERIGLLGWSSGGAGALRLAAELGPKRVWAVAAASPAVTASQAPLRELVDIPVWLGCGEHDDWALQTQTMLKGLKALGATTEGRVTSGCQDVAYRRRVLPEQLAFLSRHI</sequence>
<dbReference type="InterPro" id="IPR029058">
    <property type="entry name" value="AB_hydrolase_fold"/>
</dbReference>
<dbReference type="GO" id="GO:0016787">
    <property type="term" value="F:hydrolase activity"/>
    <property type="evidence" value="ECO:0007669"/>
    <property type="project" value="UniProtKB-KW"/>
</dbReference>
<comment type="caution">
    <text evidence="1">The sequence shown here is derived from an EMBL/GenBank/DDBJ whole genome shotgun (WGS) entry which is preliminary data.</text>
</comment>
<dbReference type="Proteomes" id="UP001225356">
    <property type="component" value="Unassembled WGS sequence"/>
</dbReference>
<protein>
    <submittedName>
        <fullName evidence="1">Dienelactone hydrolase</fullName>
    </submittedName>
</protein>
<reference evidence="1 2" key="1">
    <citation type="submission" date="2023-07" db="EMBL/GenBank/DDBJ databases">
        <title>Sequencing the genomes of 1000 actinobacteria strains.</title>
        <authorList>
            <person name="Klenk H.-P."/>
        </authorList>
    </citation>
    <scope>NUCLEOTIDE SEQUENCE [LARGE SCALE GENOMIC DNA]</scope>
    <source>
        <strain evidence="1 2">DSM 46740</strain>
    </source>
</reference>
<proteinExistence type="predicted"/>
<evidence type="ECO:0000313" key="2">
    <source>
        <dbReference type="Proteomes" id="UP001225356"/>
    </source>
</evidence>
<dbReference type="RefSeq" id="WP_307567388.1">
    <property type="nucleotide sequence ID" value="NZ_JAUSQU010000001.1"/>
</dbReference>